<dbReference type="InterPro" id="IPR000757">
    <property type="entry name" value="Beta-glucanase-like"/>
</dbReference>
<name>A0A4S8SW17_AURPU</name>
<dbReference type="FunFam" id="2.60.120.200:FF:000178">
    <property type="entry name" value="Glycoside hydrolase family 16 protein"/>
    <property type="match status" value="1"/>
</dbReference>
<dbReference type="Proteomes" id="UP000304951">
    <property type="component" value="Unassembled WGS sequence"/>
</dbReference>
<dbReference type="GO" id="GO:0004553">
    <property type="term" value="F:hydrolase activity, hydrolyzing O-glycosyl compounds"/>
    <property type="evidence" value="ECO:0007669"/>
    <property type="project" value="InterPro"/>
</dbReference>
<dbReference type="AlphaFoldDB" id="A0A4S8SW17"/>
<dbReference type="InterPro" id="IPR050546">
    <property type="entry name" value="Glycosyl_Hydrlase_16"/>
</dbReference>
<dbReference type="PANTHER" id="PTHR10963">
    <property type="entry name" value="GLYCOSYL HYDROLASE-RELATED"/>
    <property type="match status" value="1"/>
</dbReference>
<dbReference type="PANTHER" id="PTHR10963:SF62">
    <property type="entry name" value="GLUCAN 1,3-BETA-GLUCOSIDASE"/>
    <property type="match status" value="1"/>
</dbReference>
<sequence length="475" mass="52930">MLHQSKYIHTHTTQESFAMDDRNNGTAASSANATPYLRPGTPESEAITPAPRANPFATPYGSMPVSAAGSSTALQMPQQRYFHSRRVKKGEVEKPWLERKDPKEKWVTIIPCIGIAIGIALTGFLIYDGLASVTNHSYCSVFEDDFSGGFNSKIWQKEVEVGGFGNGQFEMTTNTDENSFIQDGMLYLKPTLQDAKLIEQNNVINLLADGSCSSDVWSNCITGTNTTNGTIVNPVKSARISTKGGASIKFGRIEVEAKLPEGDWLWPAIWMLPKDDVYGAWPRSGEIDIMESRGNNHTYAQGGNNVMSSTLHWGPNSANDGWWLNNNKHAALHTTYSKGFHTFGLEWSEKYVFTYVDSRLLQVMYVNFDKPFWQKGRFPVSDSNGTALMNPWAATGKDNTPFDQDFYLILNVAVGGTNGWFEDGASGKPWTDGSGLARKEFWDARDQWYPTWEKNGQMIVKSVKMYQQKGYNGCN</sequence>
<evidence type="ECO:0000256" key="1">
    <source>
        <dbReference type="SAM" id="MobiDB-lite"/>
    </source>
</evidence>
<feature type="domain" description="GH16" evidence="3">
    <location>
        <begin position="125"/>
        <end position="471"/>
    </location>
</feature>
<organism evidence="4 5">
    <name type="scientific">Aureobasidium pullulans</name>
    <name type="common">Black yeast</name>
    <name type="synonym">Pullularia pullulans</name>
    <dbReference type="NCBI Taxonomy" id="5580"/>
    <lineage>
        <taxon>Eukaryota</taxon>
        <taxon>Fungi</taxon>
        <taxon>Dikarya</taxon>
        <taxon>Ascomycota</taxon>
        <taxon>Pezizomycotina</taxon>
        <taxon>Dothideomycetes</taxon>
        <taxon>Dothideomycetidae</taxon>
        <taxon>Dothideales</taxon>
        <taxon>Saccotheciaceae</taxon>
        <taxon>Aureobasidium</taxon>
    </lineage>
</organism>
<reference evidence="4 5" key="1">
    <citation type="submission" date="2018-10" db="EMBL/GenBank/DDBJ databases">
        <title>Fifty Aureobasidium pullulans genomes reveal a recombining polyextremotolerant generalist.</title>
        <authorList>
            <person name="Gostincar C."/>
            <person name="Turk M."/>
            <person name="Zajc J."/>
            <person name="Gunde-Cimerman N."/>
        </authorList>
    </citation>
    <scope>NUCLEOTIDE SEQUENCE [LARGE SCALE GENOMIC DNA]</scope>
    <source>
        <strain evidence="4 5">EXF-11900</strain>
    </source>
</reference>
<dbReference type="Gene3D" id="2.60.120.200">
    <property type="match status" value="1"/>
</dbReference>
<dbReference type="EMBL" id="QZAF01000039">
    <property type="protein sequence ID" value="THV75414.1"/>
    <property type="molecule type" value="Genomic_DNA"/>
</dbReference>
<accession>A0A4S8SW17</accession>
<evidence type="ECO:0000259" key="3">
    <source>
        <dbReference type="PROSITE" id="PS51762"/>
    </source>
</evidence>
<feature type="transmembrane region" description="Helical" evidence="2">
    <location>
        <begin position="106"/>
        <end position="127"/>
    </location>
</feature>
<keyword evidence="2" id="KW-1133">Transmembrane helix</keyword>
<gene>
    <name evidence="4" type="ORF">D6D28_01869</name>
</gene>
<evidence type="ECO:0000256" key="2">
    <source>
        <dbReference type="SAM" id="Phobius"/>
    </source>
</evidence>
<keyword evidence="2" id="KW-0812">Transmembrane</keyword>
<evidence type="ECO:0000313" key="4">
    <source>
        <dbReference type="EMBL" id="THV75414.1"/>
    </source>
</evidence>
<feature type="compositionally biased region" description="Low complexity" evidence="1">
    <location>
        <begin position="24"/>
        <end position="34"/>
    </location>
</feature>
<feature type="region of interest" description="Disordered" evidence="1">
    <location>
        <begin position="1"/>
        <end position="53"/>
    </location>
</feature>
<keyword evidence="2" id="KW-0472">Membrane</keyword>
<dbReference type="PROSITE" id="PS51762">
    <property type="entry name" value="GH16_2"/>
    <property type="match status" value="1"/>
</dbReference>
<comment type="caution">
    <text evidence="4">The sequence shown here is derived from an EMBL/GenBank/DDBJ whole genome shotgun (WGS) entry which is preliminary data.</text>
</comment>
<protein>
    <submittedName>
        <fullName evidence="4">Putative beta-1,3-glucan-binding protein</fullName>
    </submittedName>
</protein>
<dbReference type="SUPFAM" id="SSF49899">
    <property type="entry name" value="Concanavalin A-like lectins/glucanases"/>
    <property type="match status" value="1"/>
</dbReference>
<proteinExistence type="predicted"/>
<dbReference type="Pfam" id="PF00722">
    <property type="entry name" value="Glyco_hydro_16"/>
    <property type="match status" value="1"/>
</dbReference>
<dbReference type="InterPro" id="IPR013320">
    <property type="entry name" value="ConA-like_dom_sf"/>
</dbReference>
<evidence type="ECO:0000313" key="5">
    <source>
        <dbReference type="Proteomes" id="UP000304951"/>
    </source>
</evidence>
<dbReference type="GO" id="GO:0005975">
    <property type="term" value="P:carbohydrate metabolic process"/>
    <property type="evidence" value="ECO:0007669"/>
    <property type="project" value="InterPro"/>
</dbReference>